<accession>A0A3R7PCM0</accession>
<name>A0A3R7PCM0_PENVA</name>
<reference evidence="2 3" key="2">
    <citation type="submission" date="2019-01" db="EMBL/GenBank/DDBJ databases">
        <title>The decoding of complex shrimp genome reveals the adaptation for benthos swimmer, frequently molting mechanism and breeding impact on genome.</title>
        <authorList>
            <person name="Sun Y."/>
            <person name="Gao Y."/>
            <person name="Yu Y."/>
        </authorList>
    </citation>
    <scope>NUCLEOTIDE SEQUENCE [LARGE SCALE GENOMIC DNA]</scope>
    <source>
        <tissue evidence="2">Muscle</tissue>
    </source>
</reference>
<feature type="compositionally biased region" description="Basic and acidic residues" evidence="1">
    <location>
        <begin position="122"/>
        <end position="143"/>
    </location>
</feature>
<feature type="compositionally biased region" description="Basic and acidic residues" evidence="1">
    <location>
        <begin position="320"/>
        <end position="337"/>
    </location>
</feature>
<proteinExistence type="predicted"/>
<reference evidence="2 3" key="1">
    <citation type="submission" date="2018-04" db="EMBL/GenBank/DDBJ databases">
        <authorList>
            <person name="Zhang X."/>
            <person name="Yuan J."/>
            <person name="Li F."/>
            <person name="Xiang J."/>
        </authorList>
    </citation>
    <scope>NUCLEOTIDE SEQUENCE [LARGE SCALE GENOMIC DNA]</scope>
    <source>
        <tissue evidence="2">Muscle</tissue>
    </source>
</reference>
<feature type="compositionally biased region" description="Low complexity" evidence="1">
    <location>
        <begin position="91"/>
        <end position="102"/>
    </location>
</feature>
<gene>
    <name evidence="2" type="ORF">C7M84_020714</name>
</gene>
<feature type="compositionally biased region" description="Polar residues" evidence="1">
    <location>
        <begin position="144"/>
        <end position="170"/>
    </location>
</feature>
<protein>
    <submittedName>
        <fullName evidence="2">Uncharacterized protein</fullName>
    </submittedName>
</protein>
<evidence type="ECO:0000313" key="3">
    <source>
        <dbReference type="Proteomes" id="UP000283509"/>
    </source>
</evidence>
<evidence type="ECO:0000256" key="1">
    <source>
        <dbReference type="SAM" id="MobiDB-lite"/>
    </source>
</evidence>
<evidence type="ECO:0000313" key="2">
    <source>
        <dbReference type="EMBL" id="ROT61504.1"/>
    </source>
</evidence>
<dbReference type="EMBL" id="QCYY01004133">
    <property type="protein sequence ID" value="ROT61504.1"/>
    <property type="molecule type" value="Genomic_DNA"/>
</dbReference>
<comment type="caution">
    <text evidence="2">The sequence shown here is derived from an EMBL/GenBank/DDBJ whole genome shotgun (WGS) entry which is preliminary data.</text>
</comment>
<feature type="region of interest" description="Disordered" evidence="1">
    <location>
        <begin position="91"/>
        <end position="270"/>
    </location>
</feature>
<organism evidence="2 3">
    <name type="scientific">Penaeus vannamei</name>
    <name type="common">Whiteleg shrimp</name>
    <name type="synonym">Litopenaeus vannamei</name>
    <dbReference type="NCBI Taxonomy" id="6689"/>
    <lineage>
        <taxon>Eukaryota</taxon>
        <taxon>Metazoa</taxon>
        <taxon>Ecdysozoa</taxon>
        <taxon>Arthropoda</taxon>
        <taxon>Crustacea</taxon>
        <taxon>Multicrustacea</taxon>
        <taxon>Malacostraca</taxon>
        <taxon>Eumalacostraca</taxon>
        <taxon>Eucarida</taxon>
        <taxon>Decapoda</taxon>
        <taxon>Dendrobranchiata</taxon>
        <taxon>Penaeoidea</taxon>
        <taxon>Penaeidae</taxon>
        <taxon>Penaeus</taxon>
    </lineage>
</organism>
<keyword evidence="3" id="KW-1185">Reference proteome</keyword>
<dbReference type="Proteomes" id="UP000283509">
    <property type="component" value="Unassembled WGS sequence"/>
</dbReference>
<feature type="compositionally biased region" description="Basic and acidic residues" evidence="1">
    <location>
        <begin position="372"/>
        <end position="383"/>
    </location>
</feature>
<dbReference type="AlphaFoldDB" id="A0A3R7PCM0"/>
<feature type="region of interest" description="Disordered" evidence="1">
    <location>
        <begin position="283"/>
        <end position="408"/>
    </location>
</feature>
<feature type="compositionally biased region" description="Basic residues" evidence="1">
    <location>
        <begin position="398"/>
        <end position="408"/>
    </location>
</feature>
<sequence length="408" mass="43920">MLKWRVRSPLSFLGCETPLQVSPANARTEDASGEGVRASGLPAVASSSFSAPATPVPNRSFLHRAFVPTSPASIGIAEALGFYDGGLGGKKAPAEGAAGPEKVALPAGSQDGGGRSQCLGGRDGEVQDDQDRGALPRESHCQDEASQTDAQLQAAKPQSQDINVKPSTSEVVEEKVPDSHYSQPRNNKPIASPETGTLPRPPSSKPLLRYFFGTMDNHISSLRSSHERRSRPSASHAKGGGEDRHYAQPRSNKCVNCKKNSGAERPVTRRVCGVKSLPLTLERKKSKSTFYVDVPDISSPETTDRKSEQRSCSCACGRAEGGRRERAAEEESGRKLPIDPSDLYSKPRKRRAKPGNPPAERAKAPPKQSSEPQKHDASNRENESNNPTAECSEPKNLPSKHRTKEPPQ</sequence>